<dbReference type="PANTHER" id="PTHR22443">
    <property type="entry name" value="NON-SPECIFIC LETHAL 1, ISOFORM M"/>
    <property type="match status" value="1"/>
</dbReference>
<evidence type="ECO:0000256" key="1">
    <source>
        <dbReference type="SAM" id="MobiDB-lite"/>
    </source>
</evidence>
<reference evidence="4" key="1">
    <citation type="submission" date="2011-12" db="EMBL/GenBank/DDBJ databases">
        <title>The Draft Genome of Lepisosteus oculatus.</title>
        <authorList>
            <consortium name="The Broad Institute Genome Assembly &amp; Analysis Group"/>
            <consortium name="Computational R&amp;D Group"/>
            <consortium name="and Sequencing Platform"/>
            <person name="Di Palma F."/>
            <person name="Alfoldi J."/>
            <person name="Johnson J."/>
            <person name="Berlin A."/>
            <person name="Gnerre S."/>
            <person name="Jaffe D."/>
            <person name="MacCallum I."/>
            <person name="Young S."/>
            <person name="Walker B.J."/>
            <person name="Lander E.S."/>
            <person name="Lindblad-Toh K."/>
        </authorList>
    </citation>
    <scope>NUCLEOTIDE SEQUENCE [LARGE SCALE GENOMIC DNA]</scope>
</reference>
<dbReference type="PROSITE" id="PS52052">
    <property type="entry name" value="PEHE"/>
    <property type="match status" value="1"/>
</dbReference>
<evidence type="ECO:0000313" key="4">
    <source>
        <dbReference type="Proteomes" id="UP000018468"/>
    </source>
</evidence>
<feature type="region of interest" description="Disordered" evidence="1">
    <location>
        <begin position="82"/>
        <end position="117"/>
    </location>
</feature>
<organism evidence="3 4">
    <name type="scientific">Lepisosteus oculatus</name>
    <name type="common">Spotted gar</name>
    <dbReference type="NCBI Taxonomy" id="7918"/>
    <lineage>
        <taxon>Eukaryota</taxon>
        <taxon>Metazoa</taxon>
        <taxon>Chordata</taxon>
        <taxon>Craniata</taxon>
        <taxon>Vertebrata</taxon>
        <taxon>Euteleostomi</taxon>
        <taxon>Actinopterygii</taxon>
        <taxon>Neopterygii</taxon>
        <taxon>Holostei</taxon>
        <taxon>Semionotiformes</taxon>
        <taxon>Lepisosteidae</taxon>
        <taxon>Lepisosteus</taxon>
    </lineage>
</organism>
<dbReference type="SMART" id="SM01300">
    <property type="entry name" value="PEHE"/>
    <property type="match status" value="1"/>
</dbReference>
<accession>W5MA93</accession>
<dbReference type="Pfam" id="PF15275">
    <property type="entry name" value="PEHE"/>
    <property type="match status" value="1"/>
</dbReference>
<dbReference type="Ensembl" id="ENSLOCT00000005310.1">
    <property type="protein sequence ID" value="ENSLOCP00000005302.1"/>
    <property type="gene ID" value="ENSLOCG00000004436.1"/>
</dbReference>
<feature type="domain" description="PEHE" evidence="2">
    <location>
        <begin position="597"/>
        <end position="718"/>
    </location>
</feature>
<dbReference type="InterPro" id="IPR026180">
    <property type="entry name" value="NSL1"/>
</dbReference>
<dbReference type="InterPro" id="IPR029332">
    <property type="entry name" value="PEHE_dom"/>
</dbReference>
<dbReference type="EMBL" id="AHAT01031624">
    <property type="status" value="NOT_ANNOTATED_CDS"/>
    <property type="molecule type" value="Genomic_DNA"/>
</dbReference>
<dbReference type="InParanoid" id="W5MA93"/>
<dbReference type="PANTHER" id="PTHR22443:SF14">
    <property type="entry name" value="KAT8 REGULATORY NSL COMPLEX SUBUNIT 1"/>
    <property type="match status" value="1"/>
</dbReference>
<feature type="compositionally biased region" description="Basic and acidic residues" evidence="1">
    <location>
        <begin position="718"/>
        <end position="732"/>
    </location>
</feature>
<evidence type="ECO:0000259" key="2">
    <source>
        <dbReference type="PROSITE" id="PS52052"/>
    </source>
</evidence>
<dbReference type="OMA" id="CGGWSTP"/>
<feature type="region of interest" description="Disordered" evidence="1">
    <location>
        <begin position="654"/>
        <end position="741"/>
    </location>
</feature>
<protein>
    <recommendedName>
        <fullName evidence="2">PEHE domain-containing protein</fullName>
    </recommendedName>
</protein>
<dbReference type="GO" id="GO:0035035">
    <property type="term" value="F:histone acetyltransferase binding"/>
    <property type="evidence" value="ECO:0000318"/>
    <property type="project" value="GO_Central"/>
</dbReference>
<sequence length="741" mass="81602">RRQGRLEERTERLWRRLQAVQGKQLERHVAQQLRGLAGTVARGRRGGGGAPLKHGALAPGTGEVARFAQSCTAALRTVESALDSDATASSSSGGESESEEIGERGGSVGPAPHTPHTLQESARWHWLEQRAELGSRWAWLQARVSDLEYRIRTQTELYTQLRHSKVSFFLLSDCINKSTSTSTSKINNVIQMSTGKIKLCKLSLSGQRSAPVPGQSTAPAALPSKWRPPQVSCTALPGPHNVPDPALRCGRVGRHSGGVPVLHPTGPRSHDKFLIINVSGSSNKAPFQDSFAFKRARLQEEALAACPCPPDRSVTAARARPLPRHRRPRLVRLEGAAPLGSKSLQTVHFRCCCEPPSGCVLCGGRPQLAESDWGWGSVCERQAMLDPCLHPVLSLPSETSNLLNVQYLLKKQKCLRLLINKLQNLPYTEYSKGQKKSLQHQQQNCKREKIYSKNHEYGKCICLVLNIQDICGVRRNEKLQRSAASPSVLIPRAPSEPPLHTGPLPAVESPLSVPPQVRACVRVEKYHFPSPLRVCSPCLASSCVSLSESFFQAGELQNATAYPSRRRRGESSFDINNMVMPLGLGGGARVQRLQYKEILTPSWRQLNSALSEPRVWTLQVEDLSDASFLCRHSASEDKERSRWGTWARRASQRRGRFSSRAESKVIPQPTGPVLPPLSPERSPGGQTEQPDTCPPSPPESEDTSCPLAEDEELAVLPWERRSFPLSEAEPRALSRHPTTPS</sequence>
<reference evidence="3" key="3">
    <citation type="submission" date="2025-09" db="UniProtKB">
        <authorList>
            <consortium name="Ensembl"/>
        </authorList>
    </citation>
    <scope>IDENTIFICATION</scope>
</reference>
<proteinExistence type="predicted"/>
<evidence type="ECO:0000313" key="3">
    <source>
        <dbReference type="Ensembl" id="ENSLOCP00000005302.1"/>
    </source>
</evidence>
<reference evidence="3" key="2">
    <citation type="submission" date="2025-08" db="UniProtKB">
        <authorList>
            <consortium name="Ensembl"/>
        </authorList>
    </citation>
    <scope>IDENTIFICATION</scope>
</reference>
<dbReference type="Bgee" id="ENSLOCG00000004436">
    <property type="expression patterns" value="Expressed in testis and 13 other cell types or tissues"/>
</dbReference>
<feature type="compositionally biased region" description="Pro residues" evidence="1">
    <location>
        <begin position="669"/>
        <end position="678"/>
    </location>
</feature>
<dbReference type="HOGENOM" id="CLU_011035_0_0_1"/>
<keyword evidence="4" id="KW-1185">Reference proteome</keyword>
<dbReference type="GO" id="GO:0044545">
    <property type="term" value="C:NSL complex"/>
    <property type="evidence" value="ECO:0000318"/>
    <property type="project" value="GO_Central"/>
</dbReference>
<dbReference type="STRING" id="7918.ENSLOCP00000005302"/>
<dbReference type="eggNOG" id="ENOG502QYK7">
    <property type="taxonomic scope" value="Eukaryota"/>
</dbReference>
<name>W5MA93_LEPOC</name>
<dbReference type="Proteomes" id="UP000018468">
    <property type="component" value="Linkage group LG11"/>
</dbReference>
<dbReference type="AlphaFoldDB" id="W5MA93"/>
<dbReference type="GeneTree" id="ENSGT00530000063688"/>